<dbReference type="Gene3D" id="2.160.20.10">
    <property type="entry name" value="Single-stranded right-handed beta-helix, Pectin lyase-like"/>
    <property type="match status" value="1"/>
</dbReference>
<evidence type="ECO:0000256" key="1">
    <source>
        <dbReference type="SAM" id="MobiDB-lite"/>
    </source>
</evidence>
<dbReference type="Proteomes" id="UP000609802">
    <property type="component" value="Unassembled WGS sequence"/>
</dbReference>
<dbReference type="InterPro" id="IPR039448">
    <property type="entry name" value="Beta_helix"/>
</dbReference>
<dbReference type="InterPro" id="IPR011050">
    <property type="entry name" value="Pectin_lyase_fold/virulence"/>
</dbReference>
<dbReference type="Pfam" id="PF13229">
    <property type="entry name" value="Beta_helix"/>
    <property type="match status" value="1"/>
</dbReference>
<accession>A0ABQ3INA4</accession>
<gene>
    <name evidence="3" type="ORF">GCM10016455_05950</name>
</gene>
<feature type="region of interest" description="Disordered" evidence="1">
    <location>
        <begin position="375"/>
        <end position="416"/>
    </location>
</feature>
<dbReference type="RefSeq" id="WP_191284980.1">
    <property type="nucleotide sequence ID" value="NZ_BNCH01000001.1"/>
</dbReference>
<proteinExistence type="predicted"/>
<sequence length="461" mass="50786">MTTHNVTTHAELMAALEAASGGDEIVLAPGDYGRVSLDNSTEHMTSYDSEVVIRSADPDDRAVLTSISDGSVKFGRCHNMTLRDLTFTHVYQSGDPKHLRSIEVMKSTNIKLENCQFFGAFNDEGTPTSHGLTIEHCSNVTVTGCEVKWFHRGTVMTDTAGLTVTNNNIHSLRSDGMDFAAVQDVLIADNWIHDFLATKNPGDHRDMIQFWTNGTNVPSERVTIRDNILDIGMGGWQQSIFIRNEEVDNGRAGREMFYRDFVIQDNYIRNCHLHGITTGEFLGLTIHGNILISEQSPNMDYEANAYHFDKYNARSMMRVPTIRVNPASENVVVTGNAFYGAPEYHDRKPERIFDTQTDMGAVALDGWTIADNVIDAASTGPDPGAVGNPDPAPNPDPTPDPDPEPTPDPDPQPEPVIKVVYASNGGAVADGLRITRISEGGTKFEILVDEKTERFSEVRLS</sequence>
<dbReference type="SUPFAM" id="SSF51126">
    <property type="entry name" value="Pectin lyase-like"/>
    <property type="match status" value="1"/>
</dbReference>
<keyword evidence="4" id="KW-1185">Reference proteome</keyword>
<feature type="domain" description="Right handed beta helix" evidence="2">
    <location>
        <begin position="78"/>
        <end position="194"/>
    </location>
</feature>
<reference evidence="4" key="1">
    <citation type="journal article" date="2019" name="Int. J. Syst. Evol. Microbiol.">
        <title>The Global Catalogue of Microorganisms (GCM) 10K type strain sequencing project: providing services to taxonomists for standard genome sequencing and annotation.</title>
        <authorList>
            <consortium name="The Broad Institute Genomics Platform"/>
            <consortium name="The Broad Institute Genome Sequencing Center for Infectious Disease"/>
            <person name="Wu L."/>
            <person name="Ma J."/>
        </authorList>
    </citation>
    <scope>NUCLEOTIDE SEQUENCE [LARGE SCALE GENOMIC DNA]</scope>
    <source>
        <strain evidence="4">KCTC 42443</strain>
    </source>
</reference>
<dbReference type="InterPro" id="IPR012334">
    <property type="entry name" value="Pectin_lyas_fold"/>
</dbReference>
<name>A0ABQ3INA4_9RHOB</name>
<protein>
    <recommendedName>
        <fullName evidence="2">Right handed beta helix domain-containing protein</fullName>
    </recommendedName>
</protein>
<evidence type="ECO:0000259" key="2">
    <source>
        <dbReference type="Pfam" id="PF13229"/>
    </source>
</evidence>
<evidence type="ECO:0000313" key="3">
    <source>
        <dbReference type="EMBL" id="GHE88623.1"/>
    </source>
</evidence>
<dbReference type="InterPro" id="IPR006626">
    <property type="entry name" value="PbH1"/>
</dbReference>
<dbReference type="SMART" id="SM00710">
    <property type="entry name" value="PbH1"/>
    <property type="match status" value="6"/>
</dbReference>
<evidence type="ECO:0000313" key="4">
    <source>
        <dbReference type="Proteomes" id="UP000609802"/>
    </source>
</evidence>
<organism evidence="3 4">
    <name type="scientific">Aliiroseovarius zhejiangensis</name>
    <dbReference type="NCBI Taxonomy" id="1632025"/>
    <lineage>
        <taxon>Bacteria</taxon>
        <taxon>Pseudomonadati</taxon>
        <taxon>Pseudomonadota</taxon>
        <taxon>Alphaproteobacteria</taxon>
        <taxon>Rhodobacterales</taxon>
        <taxon>Paracoccaceae</taxon>
        <taxon>Aliiroseovarius</taxon>
    </lineage>
</organism>
<comment type="caution">
    <text evidence="3">The sequence shown here is derived from an EMBL/GenBank/DDBJ whole genome shotgun (WGS) entry which is preliminary data.</text>
</comment>
<dbReference type="EMBL" id="BNCH01000001">
    <property type="protein sequence ID" value="GHE88623.1"/>
    <property type="molecule type" value="Genomic_DNA"/>
</dbReference>